<dbReference type="InterPro" id="IPR001314">
    <property type="entry name" value="Peptidase_S1A"/>
</dbReference>
<sequence>MQTKKTKSMILKASLFFLTVTCALTYRAYLDDYDSDFDQFAANYDGYQPRIIGGTVQKKHTLPFMAFIVLRIDNETHTTTSNCSGTIISPEHVLTARHCFNFIYEGKPLNLSVALAIAEVRVGSQYKEDRHQQVFDISSYSTLDEKIIYFDLIILKLQGTIKLDGKRTAAVTLKHKLLHEDQTYLVAGFGEHVINNGQKFVDEKSYVIGKVTIAKASRYCHPEQFEVCTFGPNQGTSDGDSGGPILEFKNNKYYQVGMIRGGSLIFNKANTTILHDYGKNLIISPFCAFIEGSTGNKVKCLK</sequence>
<dbReference type="PANTHER" id="PTHR24260:SF132">
    <property type="entry name" value="PEPTIDASE S1 DOMAIN-CONTAINING PROTEIN"/>
    <property type="match status" value="1"/>
</dbReference>
<reference evidence="4" key="2">
    <citation type="submission" date="2020-10" db="UniProtKB">
        <authorList>
            <consortium name="WormBaseParasite"/>
        </authorList>
    </citation>
    <scope>IDENTIFICATION</scope>
</reference>
<dbReference type="PRINTS" id="PR00722">
    <property type="entry name" value="CHYMOTRYPSIN"/>
</dbReference>
<dbReference type="Proteomes" id="UP000492821">
    <property type="component" value="Unassembled WGS sequence"/>
</dbReference>
<dbReference type="InterPro" id="IPR009003">
    <property type="entry name" value="Peptidase_S1_PA"/>
</dbReference>
<dbReference type="SUPFAM" id="SSF50494">
    <property type="entry name" value="Trypsin-like serine proteases"/>
    <property type="match status" value="1"/>
</dbReference>
<dbReference type="WBParaSite" id="Pan_g16234.t1">
    <property type="protein sequence ID" value="Pan_g16234.t1"/>
    <property type="gene ID" value="Pan_g16234"/>
</dbReference>
<dbReference type="GO" id="GO:0004252">
    <property type="term" value="F:serine-type endopeptidase activity"/>
    <property type="evidence" value="ECO:0007669"/>
    <property type="project" value="InterPro"/>
</dbReference>
<dbReference type="SMART" id="SM00020">
    <property type="entry name" value="Tryp_SPc"/>
    <property type="match status" value="1"/>
</dbReference>
<feature type="domain" description="Peptidase S1" evidence="2">
    <location>
        <begin position="51"/>
        <end position="295"/>
    </location>
</feature>
<dbReference type="Gene3D" id="2.40.10.10">
    <property type="entry name" value="Trypsin-like serine proteases"/>
    <property type="match status" value="1"/>
</dbReference>
<organism evidence="3 4">
    <name type="scientific">Panagrellus redivivus</name>
    <name type="common">Microworm</name>
    <dbReference type="NCBI Taxonomy" id="6233"/>
    <lineage>
        <taxon>Eukaryota</taxon>
        <taxon>Metazoa</taxon>
        <taxon>Ecdysozoa</taxon>
        <taxon>Nematoda</taxon>
        <taxon>Chromadorea</taxon>
        <taxon>Rhabditida</taxon>
        <taxon>Tylenchina</taxon>
        <taxon>Panagrolaimomorpha</taxon>
        <taxon>Panagrolaimoidea</taxon>
        <taxon>Panagrolaimidae</taxon>
        <taxon>Panagrellus</taxon>
    </lineage>
</organism>
<dbReference type="GO" id="GO:0006508">
    <property type="term" value="P:proteolysis"/>
    <property type="evidence" value="ECO:0007669"/>
    <property type="project" value="InterPro"/>
</dbReference>
<dbReference type="InterPro" id="IPR033116">
    <property type="entry name" value="TRYPSIN_SER"/>
</dbReference>
<evidence type="ECO:0000256" key="1">
    <source>
        <dbReference type="ARBA" id="ARBA00023157"/>
    </source>
</evidence>
<evidence type="ECO:0000313" key="4">
    <source>
        <dbReference type="WBParaSite" id="Pan_g16234.t1"/>
    </source>
</evidence>
<protein>
    <submittedName>
        <fullName evidence="4">Peptidase S1 domain-containing protein</fullName>
    </submittedName>
</protein>
<dbReference type="InterPro" id="IPR001254">
    <property type="entry name" value="Trypsin_dom"/>
</dbReference>
<keyword evidence="1" id="KW-1015">Disulfide bond</keyword>
<evidence type="ECO:0000259" key="2">
    <source>
        <dbReference type="PROSITE" id="PS50240"/>
    </source>
</evidence>
<dbReference type="InterPro" id="IPR043504">
    <property type="entry name" value="Peptidase_S1_PA_chymotrypsin"/>
</dbReference>
<proteinExistence type="predicted"/>
<dbReference type="Pfam" id="PF00089">
    <property type="entry name" value="Trypsin"/>
    <property type="match status" value="1"/>
</dbReference>
<dbReference type="InterPro" id="IPR051333">
    <property type="entry name" value="CLIP_Serine_Protease"/>
</dbReference>
<dbReference type="AlphaFoldDB" id="A0A7E4V3Z7"/>
<dbReference type="PROSITE" id="PS00135">
    <property type="entry name" value="TRYPSIN_SER"/>
    <property type="match status" value="1"/>
</dbReference>
<reference evidence="3" key="1">
    <citation type="journal article" date="2013" name="Genetics">
        <title>The draft genome and transcriptome of Panagrellus redivivus are shaped by the harsh demands of a free-living lifestyle.</title>
        <authorList>
            <person name="Srinivasan J."/>
            <person name="Dillman A.R."/>
            <person name="Macchietto M.G."/>
            <person name="Heikkinen L."/>
            <person name="Lakso M."/>
            <person name="Fracchia K.M."/>
            <person name="Antoshechkin I."/>
            <person name="Mortazavi A."/>
            <person name="Wong G."/>
            <person name="Sternberg P.W."/>
        </authorList>
    </citation>
    <scope>NUCLEOTIDE SEQUENCE [LARGE SCALE GENOMIC DNA]</scope>
    <source>
        <strain evidence="3">MT8872</strain>
    </source>
</reference>
<accession>A0A7E4V3Z7</accession>
<dbReference type="PROSITE" id="PS50240">
    <property type="entry name" value="TRYPSIN_DOM"/>
    <property type="match status" value="1"/>
</dbReference>
<dbReference type="PANTHER" id="PTHR24260">
    <property type="match status" value="1"/>
</dbReference>
<keyword evidence="3" id="KW-1185">Reference proteome</keyword>
<name>A0A7E4V3Z7_PANRE</name>
<evidence type="ECO:0000313" key="3">
    <source>
        <dbReference type="Proteomes" id="UP000492821"/>
    </source>
</evidence>